<keyword evidence="4" id="KW-1185">Reference proteome</keyword>
<keyword evidence="1" id="KW-0732">Signal</keyword>
<feature type="domain" description="DUF7906" evidence="2">
    <location>
        <begin position="392"/>
        <end position="430"/>
    </location>
</feature>
<evidence type="ECO:0000256" key="1">
    <source>
        <dbReference type="SAM" id="SignalP"/>
    </source>
</evidence>
<evidence type="ECO:0000313" key="4">
    <source>
        <dbReference type="Proteomes" id="UP000623129"/>
    </source>
</evidence>
<reference evidence="3" key="1">
    <citation type="submission" date="2020-01" db="EMBL/GenBank/DDBJ databases">
        <title>Genome sequence of Kobresia littledalei, the first chromosome-level genome in the family Cyperaceae.</title>
        <authorList>
            <person name="Qu G."/>
        </authorList>
    </citation>
    <scope>NUCLEOTIDE SEQUENCE</scope>
    <source>
        <strain evidence="3">C.B.Clarke</strain>
        <tissue evidence="3">Leaf</tissue>
    </source>
</reference>
<dbReference type="PANTHER" id="PTHR31515:SF2">
    <property type="entry name" value="TRANSMEMBRANE PROTEIN"/>
    <property type="match status" value="1"/>
</dbReference>
<dbReference type="InterPro" id="IPR057228">
    <property type="entry name" value="DUF7906"/>
</dbReference>
<dbReference type="OrthoDB" id="16573at2759"/>
<dbReference type="AlphaFoldDB" id="A0A833QGP8"/>
<feature type="signal peptide" evidence="1">
    <location>
        <begin position="1"/>
        <end position="36"/>
    </location>
</feature>
<proteinExistence type="predicted"/>
<evidence type="ECO:0000259" key="2">
    <source>
        <dbReference type="Pfam" id="PF25483"/>
    </source>
</evidence>
<dbReference type="EMBL" id="SWLB01000161">
    <property type="protein sequence ID" value="KAF3320078.1"/>
    <property type="molecule type" value="Genomic_DNA"/>
</dbReference>
<organism evidence="3 4">
    <name type="scientific">Carex littledalei</name>
    <dbReference type="NCBI Taxonomy" id="544730"/>
    <lineage>
        <taxon>Eukaryota</taxon>
        <taxon>Viridiplantae</taxon>
        <taxon>Streptophyta</taxon>
        <taxon>Embryophyta</taxon>
        <taxon>Tracheophyta</taxon>
        <taxon>Spermatophyta</taxon>
        <taxon>Magnoliopsida</taxon>
        <taxon>Liliopsida</taxon>
        <taxon>Poales</taxon>
        <taxon>Cyperaceae</taxon>
        <taxon>Cyperoideae</taxon>
        <taxon>Cariceae</taxon>
        <taxon>Carex</taxon>
        <taxon>Carex subgen. Euthyceras</taxon>
    </lineage>
</organism>
<accession>A0A833QGP8</accession>
<comment type="caution">
    <text evidence="3">The sequence shown here is derived from an EMBL/GenBank/DDBJ whole genome shotgun (WGS) entry which is preliminary data.</text>
</comment>
<name>A0A833QGP8_9POAL</name>
<protein>
    <recommendedName>
        <fullName evidence="2">DUF7906 domain-containing protein</fullName>
    </recommendedName>
</protein>
<gene>
    <name evidence="3" type="ORF">FCM35_KLT22326</name>
</gene>
<evidence type="ECO:0000313" key="3">
    <source>
        <dbReference type="EMBL" id="KAF3320078.1"/>
    </source>
</evidence>
<sequence>MADPHLSRIGFTPRFVIQLLLLLLCSTTIFVRHVAAEDTPGTRSRKFAKSSSVFSLFNLKSKSKFWSESVIRGDFGDLERSVSKDAGKMAVYNYTSSGNLANYMKLSEIDSIYLSVPVNFIFIGFDGKGNHEFKLGPEELERWFTKIDHVFEHTRIPPVGEILAPFYKIAIDRTQRHHLPLVSHANHNFSVHAVLLGEKVTSVFEYAIRTLSRMEDVEHTSENETQEEVMWQVDMDRMEYIFETLIKYLQIQDSYNIFILNPKHSENMTRYGYRRGLSESEIKLLKENKTLQTRVLQSEGKKAFLELDKIASKPLYHMRPLSKFAWTTTEDIDTVEWSKKSMEALESIEKFNQGKDSIDIVFEKAAQMVHGKKDGVNAILERELKSDLQGLHSDCLTDSWIGQARWAFLDLSAGPFAWGPAVGGEGVRTELSLPNVGKPLVQ</sequence>
<dbReference type="PANTHER" id="PTHR31515">
    <property type="entry name" value="TRANSMEMBRANE PROTEIN-RELATED"/>
    <property type="match status" value="1"/>
</dbReference>
<feature type="chain" id="PRO_5032301570" description="DUF7906 domain-containing protein" evidence="1">
    <location>
        <begin position="37"/>
        <end position="442"/>
    </location>
</feature>
<dbReference type="Pfam" id="PF25483">
    <property type="entry name" value="DUF7906"/>
    <property type="match status" value="1"/>
</dbReference>
<dbReference type="Proteomes" id="UP000623129">
    <property type="component" value="Unassembled WGS sequence"/>
</dbReference>